<feature type="compositionally biased region" description="Low complexity" evidence="2">
    <location>
        <begin position="595"/>
        <end position="638"/>
    </location>
</feature>
<dbReference type="RefSeq" id="WP_197162136.1">
    <property type="nucleotide sequence ID" value="NZ_JADZGI010000001.1"/>
</dbReference>
<feature type="region of interest" description="Disordered" evidence="2">
    <location>
        <begin position="595"/>
        <end position="667"/>
    </location>
</feature>
<dbReference type="EMBL" id="JADZGI010000001">
    <property type="protein sequence ID" value="MBH0112558.1"/>
    <property type="molecule type" value="Genomic_DNA"/>
</dbReference>
<evidence type="ECO:0000256" key="3">
    <source>
        <dbReference type="SAM" id="SignalP"/>
    </source>
</evidence>
<evidence type="ECO:0000313" key="4">
    <source>
        <dbReference type="EMBL" id="MBH0112558.1"/>
    </source>
</evidence>
<keyword evidence="3" id="KW-0732">Signal</keyword>
<dbReference type="AlphaFoldDB" id="A0A931HBN9"/>
<feature type="signal peptide" evidence="3">
    <location>
        <begin position="1"/>
        <end position="24"/>
    </location>
</feature>
<feature type="coiled-coil region" evidence="1">
    <location>
        <begin position="516"/>
        <end position="546"/>
    </location>
</feature>
<evidence type="ECO:0000256" key="2">
    <source>
        <dbReference type="SAM" id="MobiDB-lite"/>
    </source>
</evidence>
<comment type="caution">
    <text evidence="4">The sequence shown here is derived from an EMBL/GenBank/DDBJ whole genome shotgun (WGS) entry which is preliminary data.</text>
</comment>
<feature type="compositionally biased region" description="Low complexity" evidence="2">
    <location>
        <begin position="651"/>
        <end position="667"/>
    </location>
</feature>
<feature type="chain" id="PRO_5037138461" evidence="3">
    <location>
        <begin position="25"/>
        <end position="951"/>
    </location>
</feature>
<protein>
    <submittedName>
        <fullName evidence="4">Uncharacterized protein</fullName>
    </submittedName>
</protein>
<reference evidence="4" key="1">
    <citation type="submission" date="2020-11" db="EMBL/GenBank/DDBJ databases">
        <title>Novosphingobium aureum sp. nov., a marine bacterium isolated from sediment of a salt flat.</title>
        <authorList>
            <person name="Yoo Y."/>
            <person name="Kim J.-J."/>
        </authorList>
    </citation>
    <scope>NUCLEOTIDE SEQUENCE</scope>
    <source>
        <strain evidence="4">YJ-S2-02</strain>
    </source>
</reference>
<proteinExistence type="predicted"/>
<keyword evidence="5" id="KW-1185">Reference proteome</keyword>
<evidence type="ECO:0000256" key="1">
    <source>
        <dbReference type="SAM" id="Coils"/>
    </source>
</evidence>
<gene>
    <name evidence="4" type="ORF">I5E68_06275</name>
</gene>
<dbReference type="Proteomes" id="UP000617634">
    <property type="component" value="Unassembled WGS sequence"/>
</dbReference>
<keyword evidence="1" id="KW-0175">Coiled coil</keyword>
<organism evidence="4 5">
    <name type="scientific">Novosphingobium aureum</name>
    <dbReference type="NCBI Taxonomy" id="2792964"/>
    <lineage>
        <taxon>Bacteria</taxon>
        <taxon>Pseudomonadati</taxon>
        <taxon>Pseudomonadota</taxon>
        <taxon>Alphaproteobacteria</taxon>
        <taxon>Sphingomonadales</taxon>
        <taxon>Sphingomonadaceae</taxon>
        <taxon>Novosphingobium</taxon>
    </lineage>
</organism>
<sequence length="951" mass="103593">MTARTTILTLGVASLALLPHAANAQEAATSALERTDTEQFDALRARFKALYDKPYGKPEKSYTVVFERPEGFSTPYLEEEFSKIAGGDIMIREAGAPALDMVETRALVYFVDYKEGYKLRFDACAGPDGTWTTGMKPRSQWSKDVDLAAMGKDIDDAMRKIAEPATHAATLRASLAKSKGCYAQQQRGFNKWAMVDIEDKKPFPADPRPARTETCIGKGSTIETIAGFVPGGSDMKRRDAYFTCLMGLASGALDFTYSDRKMFQFVREYIFFLKQDENARAFLAPARRAARSVSGADVQPLHMLVEAEADPELIWSLFELGYLDARASLESYGQRSLPIRTGRDLLAEYPQYAELQARLERMAAAQASQDYTYAEIANAIAMSNTALLTRVAASGVLRRERIDLAPTTNLMALALMSADKSMIEQVLNETNLAYGDPQGRTLLHEVYAAIPVAERSRNARLSFSGQSRTFSQSGLEQARGLLAQLGARSDLRDTKGSTPQDLLEQGRAYNQRLAAQKAERERVAEARRAREEVERIERKHQAYLREQAASHRRAKQLAQTMAALKGNAAAFTSQYEAQKRREEAYNNDYRRRLAAAQARTRPSRSTVSSSSTTASSTAPSNAKRASASRSGSSSSGAPTKVASNDKGAVDQARTQSTSQASSQAAAQTKPSTVTYHAAMTCSVNYTGVGGTRAKHGFRFGPVSQTVSDTGPALGDARADFGAGKRSIEAALRDTASDGWNVSGVSCEQVEGTGDSYAKQARALHANFAPNGTGYESNRSFGGGAPASLSSLTAQRLRPDLKRQTKYVRVNRLLVDGSQKWDIGRSSLENAADLLTTTATNALSSHCQNNYGSSVLYGRFKFEGTKFWPATKGKRGNVYASTRISGWCEVRGFDSGHEKLPPCGGRDNAALSPEGDGTREGCGYFIKPRTPTQSKIEAPDERAFWGTMTSSE</sequence>
<accession>A0A931HBN9</accession>
<name>A0A931HBN9_9SPHN</name>
<evidence type="ECO:0000313" key="5">
    <source>
        <dbReference type="Proteomes" id="UP000617634"/>
    </source>
</evidence>